<gene>
    <name evidence="10" type="ORF">V3851_05265</name>
</gene>
<keyword evidence="5" id="KW-0677">Repeat</keyword>
<dbReference type="InterPro" id="IPR036736">
    <property type="entry name" value="ACP-like_sf"/>
</dbReference>
<proteinExistence type="inferred from homology"/>
<dbReference type="InterPro" id="IPR006162">
    <property type="entry name" value="Ppantetheine_attach_site"/>
</dbReference>
<keyword evidence="7" id="KW-0511">Multifunctional enzyme</keyword>
<dbReference type="PANTHER" id="PTHR45527">
    <property type="entry name" value="NONRIBOSOMAL PEPTIDE SYNTHETASE"/>
    <property type="match status" value="1"/>
</dbReference>
<dbReference type="InterPro" id="IPR020845">
    <property type="entry name" value="AMP-binding_CS"/>
</dbReference>
<keyword evidence="4" id="KW-0597">Phosphoprotein</keyword>
<dbReference type="InterPro" id="IPR009081">
    <property type="entry name" value="PP-bd_ACP"/>
</dbReference>
<dbReference type="SUPFAM" id="SSF52777">
    <property type="entry name" value="CoA-dependent acyltransferases"/>
    <property type="match status" value="4"/>
</dbReference>
<evidence type="ECO:0000259" key="9">
    <source>
        <dbReference type="PROSITE" id="PS50075"/>
    </source>
</evidence>
<dbReference type="PROSITE" id="PS50075">
    <property type="entry name" value="CARRIER"/>
    <property type="match status" value="2"/>
</dbReference>
<comment type="similarity">
    <text evidence="2">Belongs to the ATP-dependent AMP-binding enzyme family.</text>
</comment>
<dbReference type="Pfam" id="PF00550">
    <property type="entry name" value="PP-binding"/>
    <property type="match status" value="2"/>
</dbReference>
<dbReference type="RefSeq" id="WP_331845473.1">
    <property type="nucleotide sequence ID" value="NZ_JAZHPZ010000002.1"/>
</dbReference>
<dbReference type="CDD" id="cd19531">
    <property type="entry name" value="LCL_NRPS-like"/>
    <property type="match status" value="1"/>
</dbReference>
<dbReference type="InterPro" id="IPR001242">
    <property type="entry name" value="Condensation_dom"/>
</dbReference>
<dbReference type="Pfam" id="PF00501">
    <property type="entry name" value="AMP-binding"/>
    <property type="match status" value="2"/>
</dbReference>
<feature type="domain" description="Carrier" evidence="9">
    <location>
        <begin position="1016"/>
        <end position="1091"/>
    </location>
</feature>
<keyword evidence="6" id="KW-0045">Antibiotic biosynthesis</keyword>
<dbReference type="InterPro" id="IPR023213">
    <property type="entry name" value="CAT-like_dom_sf"/>
</dbReference>
<dbReference type="SUPFAM" id="SSF47336">
    <property type="entry name" value="ACP-like"/>
    <property type="match status" value="2"/>
</dbReference>
<keyword evidence="3" id="KW-0596">Phosphopantetheine</keyword>
<evidence type="ECO:0000256" key="7">
    <source>
        <dbReference type="ARBA" id="ARBA00023268"/>
    </source>
</evidence>
<evidence type="ECO:0000256" key="3">
    <source>
        <dbReference type="ARBA" id="ARBA00022450"/>
    </source>
</evidence>
<accession>A0ABU7VPT3</accession>
<evidence type="ECO:0000256" key="8">
    <source>
        <dbReference type="SAM" id="MobiDB-lite"/>
    </source>
</evidence>
<dbReference type="SMART" id="SM00823">
    <property type="entry name" value="PKS_PP"/>
    <property type="match status" value="2"/>
</dbReference>
<comment type="cofactor">
    <cofactor evidence="1">
        <name>pantetheine 4'-phosphate</name>
        <dbReference type="ChEBI" id="CHEBI:47942"/>
    </cofactor>
</comment>
<dbReference type="InterPro" id="IPR020806">
    <property type="entry name" value="PKS_PP-bd"/>
</dbReference>
<dbReference type="InterPro" id="IPR042099">
    <property type="entry name" value="ANL_N_sf"/>
</dbReference>
<dbReference type="InterPro" id="IPR010071">
    <property type="entry name" value="AA_adenyl_dom"/>
</dbReference>
<dbReference type="InterPro" id="IPR000873">
    <property type="entry name" value="AMP-dep_synth/lig_dom"/>
</dbReference>
<dbReference type="Gene3D" id="3.40.50.12780">
    <property type="entry name" value="N-terminal domain of ligase-like"/>
    <property type="match status" value="2"/>
</dbReference>
<evidence type="ECO:0000256" key="4">
    <source>
        <dbReference type="ARBA" id="ARBA00022553"/>
    </source>
</evidence>
<dbReference type="PROSITE" id="PS00012">
    <property type="entry name" value="PHOSPHOPANTETHEINE"/>
    <property type="match status" value="1"/>
</dbReference>
<dbReference type="Gene3D" id="3.30.559.30">
    <property type="entry name" value="Nonribosomal peptide synthetase, condensation domain"/>
    <property type="match status" value="2"/>
</dbReference>
<dbReference type="Proteomes" id="UP001306950">
    <property type="component" value="Unassembled WGS sequence"/>
</dbReference>
<reference evidence="10 11" key="1">
    <citation type="submission" date="2024-02" db="EMBL/GenBank/DDBJ databases">
        <title>A nitrogen-fixing paenibacillus bacterium.</title>
        <authorList>
            <person name="Zhang W.L."/>
            <person name="Chen S.F."/>
        </authorList>
    </citation>
    <scope>NUCLEOTIDE SEQUENCE [LARGE SCALE GENOMIC DNA]</scope>
    <source>
        <strain evidence="10 11">M1</strain>
    </source>
</reference>
<dbReference type="SUPFAM" id="SSF56801">
    <property type="entry name" value="Acetyl-CoA synthetase-like"/>
    <property type="match status" value="2"/>
</dbReference>
<feature type="domain" description="Carrier" evidence="9">
    <location>
        <begin position="2088"/>
        <end position="2163"/>
    </location>
</feature>
<dbReference type="Gene3D" id="3.30.559.10">
    <property type="entry name" value="Chloramphenicol acetyltransferase-like domain"/>
    <property type="match status" value="2"/>
</dbReference>
<evidence type="ECO:0000256" key="1">
    <source>
        <dbReference type="ARBA" id="ARBA00001957"/>
    </source>
</evidence>
<dbReference type="PANTHER" id="PTHR45527:SF1">
    <property type="entry name" value="FATTY ACID SYNTHASE"/>
    <property type="match status" value="1"/>
</dbReference>
<name>A0ABU7VPT3_9BACL</name>
<dbReference type="CDD" id="cd05930">
    <property type="entry name" value="A_NRPS"/>
    <property type="match status" value="2"/>
</dbReference>
<keyword evidence="11" id="KW-1185">Reference proteome</keyword>
<sequence length="2199" mass="244308">MKRSETFINELPRAQKEEMLRRLLDQRSAKRLKKVSYGERALWLLHHKDPDDCAYHVQAAWDIGKPLDERRLYEAVSWLYEQHDALRTTYFEEAGEIYRKITPAGQPDFHVVHLPGWNDETNGRFLGDLREPFNLEEGPLIRFRLYVTPNDPARLLLSIHHIITDAWSLVMMLNELFSLYEQGVDKPRGEQPDFPGPLPAPGGYEDFVAWQEQYLNSERAERDRAFWNGEFSKPLPAPPLLRQRSESDSLEAGTNRFRFSESLSADIVALSRTCGVTVNTLLMAGYAAMLHCCSGQGELVIGTFTAGRNAAKFEHTLGYFVNTLPMRLTVGPAISFSELIVSVKNKLVQAIEHQDYPYPLIVQHVQQQGEQAGAPPLIQTAFVMERAQGSNGQSPLFTGQQGEEIAWGSLRLNPVALPTIGAPLEFTLMMEETERFLGGAVICRPGCYSGTFIQGWIASFTRLMKQLVEAPERSLEDAWKRQTPAAWLTDETVLTAKRVCMHHLLEYQARHRPQQLAISCPSGRLSYDELERSANRLARYLRRIGVKPGEFVGVSLERSPELIISAFAILKAGAVYVPIDPTYPEQRKSYMARHVKVSAMIADSAARGSFGEGIPHVCLDESAQAIGAERPDPVEVEPLTDIGDLAYVIFTSGSTGDPKAVLVEHRGIWNMAEAQRMYFGISESSRIMQFASPSFDAWIFELVMAFRSGGALFIPPQEASLPGPEMSAWLEREKITHAVLPPSVLALLPDGGLDQLEVIISAGEACSAELVRRWAPGRRFFNAYGPSETTVWATVKECGPHDAIVSLGEPIPNMEVHVFNDEMEPVSADEVGELYIAGVGIARSYYNDPERTAAKFARHAAPERIISTEGTEEVLLRSRRMYRTGDLVKKREDGSLEFAGRKDDQVKIRGIRINLGEIEARLAACEGVTGCIVLPVAESGLPGMKLAAFVSLRTRQFADEHRLRRYLEQWLPPALVPSRFILLDRFPLTPNGKADRKALLAALADESASAASPAIPGLSPTEELLLEQWRSLLQRSDLDLTDSFFAAGGHSLLAVQLASRIRQVFDVDVPVRRLFEKPTLQEMAAEIDRRLAGDDVEQESEPQIEEASPGDKMRIPLTGSQQTVWFMQSLDLEERAYLLPGAVSFQGPLNISALESAIRDLIGRHDALRLRVDPQEGLPCMVTEESGKYRLVVKTCTPAQAETEIFAECRTPIKVSDGRLFRIVLWDAGGDRYFLTLVVHHLIMDGWSMSVLLRDLGLLYEGYVSGRKAQLPPVNLGYADYAVWEWRRSRSDRYTRQIAYWTEEFKHGIPALELPADYARQPQLSYPGNSVKRQLSTELAEGLQRLARRSGCTLFMTLLAVFDVLLYRLSGQSDVVVGVPTAGRTAKPLEPVVGMFVNTLLLRSEVTDELLFSDLLRRVRETALSAYANQDVPLEKWVKELDSARDTGLSSLFRVMFNMLNMPPVHIEMPGVKTEILEIADPVSKFELTLYVRENADGLALEAVYAANLFAPERIREMLAQYERLCVQIVGRPEEPIGRYSLLPDGPAAPLPDPRCPLVAPGRGEWLQIDRMFAAAAAKYADNTAIIEPDGAPLTYRRIDERSETLANRLMQRMEGERKVIAILGHRSAAFIVSVLAALKAGAVFVILDPRDPLDRLIARVRKLSGYGLIVAGQEEKTVAEAEALAREVCFVLNVREDLTLTDRPAGGRLPVSPAPTPAEAAYILFTSGTTSEPKAVVCGHEPLARFVGWYLDAFRVDSGDRFSMLSGMGHDPLLRDMLVPLCAGAAVCIPDEGRMAFPDYVTAWMRVNRISIAHLTPAMAAVIKGASKYGDRREPLDRLRCVIFSGDALSASHISAIRDIAPDAHCYNGYGTTETPQLMSVYPVAKEGIPRIALGQGRAGVQLLVMGPGGELRGVGETGEIVVRSPYLALGYLNATEDDDSPFRINPYTLLPGDRIYRTGDWGRYNPDGTIEFLGRKSGYVKIRGHRVQTAEIRDAIMEYHGVSDSAVRFEATAGERLIAYIVPSGAAFRPEKLKLHLRDKLPEYMMPFAFVEVKEIPLTSNGKVDFARLSKYAAEPVRIPGNGLLSPATKLQREIADIWRKALQVQEVGVEDHFFEIGGHSLLLIQVHQKLEALLGRGVPIVTLFRYPTIADLAAYLEGAEEETAAADGESPEAEARRNKRLAAIKAQKARRKGLDI</sequence>
<feature type="region of interest" description="Disordered" evidence="8">
    <location>
        <begin position="1091"/>
        <end position="1113"/>
    </location>
</feature>
<evidence type="ECO:0000256" key="5">
    <source>
        <dbReference type="ARBA" id="ARBA00022737"/>
    </source>
</evidence>
<evidence type="ECO:0000256" key="6">
    <source>
        <dbReference type="ARBA" id="ARBA00023194"/>
    </source>
</evidence>
<evidence type="ECO:0000313" key="10">
    <source>
        <dbReference type="EMBL" id="MEF2965236.1"/>
    </source>
</evidence>
<dbReference type="InterPro" id="IPR045851">
    <property type="entry name" value="AMP-bd_C_sf"/>
</dbReference>
<dbReference type="EMBL" id="JAZHPZ010000002">
    <property type="protein sequence ID" value="MEF2965236.1"/>
    <property type="molecule type" value="Genomic_DNA"/>
</dbReference>
<evidence type="ECO:0000313" key="11">
    <source>
        <dbReference type="Proteomes" id="UP001306950"/>
    </source>
</evidence>
<dbReference type="Gene3D" id="3.30.300.30">
    <property type="match status" value="2"/>
</dbReference>
<organism evidence="10 11">
    <name type="scientific">Paenibacillus haidiansis</name>
    <dbReference type="NCBI Taxonomy" id="1574488"/>
    <lineage>
        <taxon>Bacteria</taxon>
        <taxon>Bacillati</taxon>
        <taxon>Bacillota</taxon>
        <taxon>Bacilli</taxon>
        <taxon>Bacillales</taxon>
        <taxon>Paenibacillaceae</taxon>
        <taxon>Paenibacillus</taxon>
    </lineage>
</organism>
<dbReference type="Gene3D" id="1.10.1200.10">
    <property type="entry name" value="ACP-like"/>
    <property type="match status" value="2"/>
</dbReference>
<dbReference type="PROSITE" id="PS00455">
    <property type="entry name" value="AMP_BINDING"/>
    <property type="match status" value="2"/>
</dbReference>
<comment type="caution">
    <text evidence="10">The sequence shown here is derived from an EMBL/GenBank/DDBJ whole genome shotgun (WGS) entry which is preliminary data.</text>
</comment>
<dbReference type="NCBIfam" id="TIGR01733">
    <property type="entry name" value="AA-adenyl-dom"/>
    <property type="match status" value="1"/>
</dbReference>
<feature type="compositionally biased region" description="Acidic residues" evidence="8">
    <location>
        <begin position="1094"/>
        <end position="1104"/>
    </location>
</feature>
<dbReference type="Pfam" id="PF13193">
    <property type="entry name" value="AMP-binding_C"/>
    <property type="match status" value="2"/>
</dbReference>
<dbReference type="InterPro" id="IPR025110">
    <property type="entry name" value="AMP-bd_C"/>
</dbReference>
<evidence type="ECO:0000256" key="2">
    <source>
        <dbReference type="ARBA" id="ARBA00006432"/>
    </source>
</evidence>
<protein>
    <submittedName>
        <fullName evidence="10">Amino acid adenylation domain-containing protein</fullName>
    </submittedName>
</protein>
<dbReference type="Pfam" id="PF00668">
    <property type="entry name" value="Condensation"/>
    <property type="match status" value="2"/>
</dbReference>